<proteinExistence type="predicted"/>
<feature type="transmembrane region" description="Helical" evidence="6">
    <location>
        <begin position="312"/>
        <end position="337"/>
    </location>
</feature>
<gene>
    <name evidence="7" type="ORF">CONPUDRAFT_52493</name>
</gene>
<evidence type="ECO:0000256" key="4">
    <source>
        <dbReference type="ARBA" id="ARBA00023136"/>
    </source>
</evidence>
<feature type="transmembrane region" description="Helical" evidence="6">
    <location>
        <begin position="381"/>
        <end position="402"/>
    </location>
</feature>
<keyword evidence="4 6" id="KW-0472">Membrane</keyword>
<dbReference type="Pfam" id="PF07690">
    <property type="entry name" value="MFS_1"/>
    <property type="match status" value="1"/>
</dbReference>
<feature type="transmembrane region" description="Helical" evidence="6">
    <location>
        <begin position="246"/>
        <end position="267"/>
    </location>
</feature>
<feature type="transmembrane region" description="Helical" evidence="6">
    <location>
        <begin position="479"/>
        <end position="496"/>
    </location>
</feature>
<dbReference type="KEGG" id="cput:CONPUDRAFT_52493"/>
<dbReference type="PANTHER" id="PTHR10924">
    <property type="entry name" value="MAJOR FACILITATOR SUPERFAMILY PROTEIN-RELATED"/>
    <property type="match status" value="1"/>
</dbReference>
<dbReference type="PANTHER" id="PTHR10924:SF6">
    <property type="entry name" value="SOLUTE CARRIER FAMILY 49 MEMBER A3"/>
    <property type="match status" value="1"/>
</dbReference>
<evidence type="ECO:0000256" key="3">
    <source>
        <dbReference type="ARBA" id="ARBA00022989"/>
    </source>
</evidence>
<keyword evidence="2 6" id="KW-0812">Transmembrane</keyword>
<evidence type="ECO:0000313" key="7">
    <source>
        <dbReference type="EMBL" id="EIW82662.1"/>
    </source>
</evidence>
<comment type="subcellular location">
    <subcellularLocation>
        <location evidence="1">Membrane</location>
        <topology evidence="1">Multi-pass membrane protein</topology>
    </subcellularLocation>
</comment>
<comment type="caution">
    <text evidence="7">The sequence shown here is derived from an EMBL/GenBank/DDBJ whole genome shotgun (WGS) entry which is preliminary data.</text>
</comment>
<feature type="transmembrane region" description="Helical" evidence="6">
    <location>
        <begin position="183"/>
        <end position="208"/>
    </location>
</feature>
<dbReference type="EMBL" id="JH711576">
    <property type="protein sequence ID" value="EIW82662.1"/>
    <property type="molecule type" value="Genomic_DNA"/>
</dbReference>
<protein>
    <submittedName>
        <fullName evidence="7">MFS general substrate transporter</fullName>
    </submittedName>
</protein>
<feature type="transmembrane region" description="Helical" evidence="6">
    <location>
        <begin position="440"/>
        <end position="459"/>
    </location>
</feature>
<feature type="transmembrane region" description="Helical" evidence="6">
    <location>
        <begin position="125"/>
        <end position="145"/>
    </location>
</feature>
<dbReference type="Proteomes" id="UP000053558">
    <property type="component" value="Unassembled WGS sequence"/>
</dbReference>
<reference evidence="8" key="1">
    <citation type="journal article" date="2012" name="Science">
        <title>The Paleozoic origin of enzymatic lignin decomposition reconstructed from 31 fungal genomes.</title>
        <authorList>
            <person name="Floudas D."/>
            <person name="Binder M."/>
            <person name="Riley R."/>
            <person name="Barry K."/>
            <person name="Blanchette R.A."/>
            <person name="Henrissat B."/>
            <person name="Martinez A.T."/>
            <person name="Otillar R."/>
            <person name="Spatafora J.W."/>
            <person name="Yadav J.S."/>
            <person name="Aerts A."/>
            <person name="Benoit I."/>
            <person name="Boyd A."/>
            <person name="Carlson A."/>
            <person name="Copeland A."/>
            <person name="Coutinho P.M."/>
            <person name="de Vries R.P."/>
            <person name="Ferreira P."/>
            <person name="Findley K."/>
            <person name="Foster B."/>
            <person name="Gaskell J."/>
            <person name="Glotzer D."/>
            <person name="Gorecki P."/>
            <person name="Heitman J."/>
            <person name="Hesse C."/>
            <person name="Hori C."/>
            <person name="Igarashi K."/>
            <person name="Jurgens J.A."/>
            <person name="Kallen N."/>
            <person name="Kersten P."/>
            <person name="Kohler A."/>
            <person name="Kuees U."/>
            <person name="Kumar T.K.A."/>
            <person name="Kuo A."/>
            <person name="LaButti K."/>
            <person name="Larrondo L.F."/>
            <person name="Lindquist E."/>
            <person name="Ling A."/>
            <person name="Lombard V."/>
            <person name="Lucas S."/>
            <person name="Lundell T."/>
            <person name="Martin R."/>
            <person name="McLaughlin D.J."/>
            <person name="Morgenstern I."/>
            <person name="Morin E."/>
            <person name="Murat C."/>
            <person name="Nagy L.G."/>
            <person name="Nolan M."/>
            <person name="Ohm R.A."/>
            <person name="Patyshakuliyeva A."/>
            <person name="Rokas A."/>
            <person name="Ruiz-Duenas F.J."/>
            <person name="Sabat G."/>
            <person name="Salamov A."/>
            <person name="Samejima M."/>
            <person name="Schmutz J."/>
            <person name="Slot J.C."/>
            <person name="St John F."/>
            <person name="Stenlid J."/>
            <person name="Sun H."/>
            <person name="Sun S."/>
            <person name="Syed K."/>
            <person name="Tsang A."/>
            <person name="Wiebenga A."/>
            <person name="Young D."/>
            <person name="Pisabarro A."/>
            <person name="Eastwood D.C."/>
            <person name="Martin F."/>
            <person name="Cullen D."/>
            <person name="Grigoriev I.V."/>
            <person name="Hibbett D.S."/>
        </authorList>
    </citation>
    <scope>NUCLEOTIDE SEQUENCE [LARGE SCALE GENOMIC DNA]</scope>
    <source>
        <strain evidence="8">RWD-64-598 SS2</strain>
    </source>
</reference>
<dbReference type="OMA" id="IRMSIMI"/>
<dbReference type="Gene3D" id="1.20.1250.20">
    <property type="entry name" value="MFS general substrate transporter like domains"/>
    <property type="match status" value="2"/>
</dbReference>
<dbReference type="InterPro" id="IPR036259">
    <property type="entry name" value="MFS_trans_sf"/>
</dbReference>
<dbReference type="GeneID" id="19207510"/>
<name>A0A5M3MU24_CONPW</name>
<feature type="transmembrane region" description="Helical" evidence="6">
    <location>
        <begin position="152"/>
        <end position="171"/>
    </location>
</feature>
<evidence type="ECO:0000256" key="5">
    <source>
        <dbReference type="SAM" id="MobiDB-lite"/>
    </source>
</evidence>
<dbReference type="GO" id="GO:0016020">
    <property type="term" value="C:membrane"/>
    <property type="evidence" value="ECO:0007669"/>
    <property type="project" value="UniProtKB-SubCell"/>
</dbReference>
<feature type="compositionally biased region" description="Low complexity" evidence="5">
    <location>
        <begin position="14"/>
        <end position="27"/>
    </location>
</feature>
<feature type="transmembrane region" description="Helical" evidence="6">
    <location>
        <begin position="349"/>
        <end position="369"/>
    </location>
</feature>
<keyword evidence="3 6" id="KW-1133">Transmembrane helix</keyword>
<dbReference type="OrthoDB" id="422206at2759"/>
<evidence type="ECO:0000256" key="2">
    <source>
        <dbReference type="ARBA" id="ARBA00022692"/>
    </source>
</evidence>
<feature type="region of interest" description="Disordered" evidence="5">
    <location>
        <begin position="1"/>
        <end position="48"/>
    </location>
</feature>
<dbReference type="RefSeq" id="XP_007766339.1">
    <property type="nucleotide sequence ID" value="XM_007768149.1"/>
</dbReference>
<organism evidence="7 8">
    <name type="scientific">Coniophora puteana (strain RWD-64-598)</name>
    <name type="common">Brown rot fungus</name>
    <dbReference type="NCBI Taxonomy" id="741705"/>
    <lineage>
        <taxon>Eukaryota</taxon>
        <taxon>Fungi</taxon>
        <taxon>Dikarya</taxon>
        <taxon>Basidiomycota</taxon>
        <taxon>Agaricomycotina</taxon>
        <taxon>Agaricomycetes</taxon>
        <taxon>Agaricomycetidae</taxon>
        <taxon>Boletales</taxon>
        <taxon>Coniophorineae</taxon>
        <taxon>Coniophoraceae</taxon>
        <taxon>Coniophora</taxon>
    </lineage>
</organism>
<accession>A0A5M3MU24</accession>
<dbReference type="InterPro" id="IPR011701">
    <property type="entry name" value="MFS"/>
</dbReference>
<keyword evidence="8" id="KW-1185">Reference proteome</keyword>
<dbReference type="AlphaFoldDB" id="A0A5M3MU24"/>
<dbReference type="GO" id="GO:0022857">
    <property type="term" value="F:transmembrane transporter activity"/>
    <property type="evidence" value="ECO:0007669"/>
    <property type="project" value="InterPro"/>
</dbReference>
<feature type="transmembrane region" description="Helical" evidence="6">
    <location>
        <begin position="408"/>
        <end position="428"/>
    </location>
</feature>
<evidence type="ECO:0000256" key="1">
    <source>
        <dbReference type="ARBA" id="ARBA00004141"/>
    </source>
</evidence>
<dbReference type="InterPro" id="IPR049680">
    <property type="entry name" value="FLVCR1-2_SLC49-like"/>
</dbReference>
<dbReference type="SUPFAM" id="SSF103473">
    <property type="entry name" value="MFS general substrate transporter"/>
    <property type="match status" value="1"/>
</dbReference>
<sequence length="517" mass="54746">MITEADPAIELQHRPTSSHSSGTHTPKPVQPQPRPKPSHKDGSSQSHKDDSVVFIETEACICSFADSLGPGDSEPVKYRLYKRRFSGLVGLVILSLASGMPWPWFGPISTETSTQFNISINRVDWLGNIVSCVYLPVTLAVPALVARFDIRFVSILGALTMIISGWIRYAGTASSLASNADAAYALLILGQLCSAIVQPIFQVLGPIYSEKWFDLRGRTTATMLVAIANPVGGALGQLISPLVGTVSQSILILAIISTAAAPAALLIESRPPTPPTYAGSQNAQSMTSLLRALFGLQCTPEAYMTPRERADFVIALLLFGVLVGAANTFSLLSAQYLEPAGYSSDTAGLMGAVLLLSGILASAATAPLFDRVFTHPHTLARTLRVLVPLVCGCWLGLVFAVVPDNTGGLFALMALIGTGSITLLPVGLELGAELTRNADGSAALLWGSGNLFAIIFILSEGALRAGADASPPYNMRKGLVLQACFVMVFGALVFGLRARQVRRERDALEKARGLQGV</sequence>
<feature type="compositionally biased region" description="Basic and acidic residues" evidence="5">
    <location>
        <begin position="38"/>
        <end position="48"/>
    </location>
</feature>
<evidence type="ECO:0000256" key="6">
    <source>
        <dbReference type="SAM" id="Phobius"/>
    </source>
</evidence>
<evidence type="ECO:0000313" key="8">
    <source>
        <dbReference type="Proteomes" id="UP000053558"/>
    </source>
</evidence>
<feature type="transmembrane region" description="Helical" evidence="6">
    <location>
        <begin position="220"/>
        <end position="240"/>
    </location>
</feature>
<feature type="transmembrane region" description="Helical" evidence="6">
    <location>
        <begin position="85"/>
        <end position="105"/>
    </location>
</feature>